<evidence type="ECO:0000256" key="6">
    <source>
        <dbReference type="ARBA" id="ARBA00023136"/>
    </source>
</evidence>
<dbReference type="PANTHER" id="PTHR12953:SF0">
    <property type="entry name" value="SUN DOMAIN-CONTAINING OSSIFICATION FACTOR"/>
    <property type="match status" value="1"/>
</dbReference>
<sequence length="377" mass="41537">VPVVVTILDSGTSELTQRASQILKHDLEVIKNKTRLLLPKLTLPPHNESTLQLAEQILDNVVSTTIPNLSKEQPQPPGGDHNQSLSINESSVQSPSSEDIPSFREWTQKQLAEAEKKKGENLTLPAPVPTNVKIRSKNYASPDCGAKIVGSNAEAKSPNSVLSPSRDEYILSPCTSKIWFAVELCESIQAKKIELANFELFSSSPREFTVSVADRWPTKDWTVVGQLSAKDERTIQSFTLQPSLFAKYMKLEFHTHYGSEHFCPVSLLRVFGTSELDVLEGDAHNMQELDDDDDLDETEDGEPGNNIFGSARDAVISIVKKAAEVLTPQQAKNQTAPVPRDEASPVSLVQSAMLIDLMCVTPSHIIVCDNCTEDLYN</sequence>
<dbReference type="FunFam" id="2.60.120.260:FF:000099">
    <property type="entry name" value="Uncharacterized protein, isoform C"/>
    <property type="match status" value="1"/>
</dbReference>
<evidence type="ECO:0000313" key="13">
    <source>
        <dbReference type="EMBL" id="CAA3019378.1"/>
    </source>
</evidence>
<dbReference type="AlphaFoldDB" id="A0A8S0US05"/>
<feature type="non-terminal residue" evidence="13">
    <location>
        <position position="1"/>
    </location>
</feature>
<keyword evidence="2" id="KW-0812">Transmembrane</keyword>
<evidence type="ECO:0000256" key="2">
    <source>
        <dbReference type="ARBA" id="ARBA00022692"/>
    </source>
</evidence>
<proteinExistence type="inferred from homology"/>
<evidence type="ECO:0000259" key="12">
    <source>
        <dbReference type="PROSITE" id="PS51469"/>
    </source>
</evidence>
<dbReference type="Gramene" id="OE9A050587T1">
    <property type="protein sequence ID" value="OE9A050587C1"/>
    <property type="gene ID" value="OE9A050587"/>
</dbReference>
<dbReference type="Proteomes" id="UP000594638">
    <property type="component" value="Unassembled WGS sequence"/>
</dbReference>
<comment type="similarity">
    <text evidence="9">Belongs to the SLP1 family.</text>
</comment>
<comment type="caution">
    <text evidence="13">The sequence shown here is derived from an EMBL/GenBank/DDBJ whole genome shotgun (WGS) entry which is preliminary data.</text>
</comment>
<keyword evidence="5" id="KW-1133">Transmembrane helix</keyword>
<evidence type="ECO:0000256" key="10">
    <source>
        <dbReference type="ARBA" id="ARBA00064635"/>
    </source>
</evidence>
<keyword evidence="3" id="KW-0732">Signal</keyword>
<dbReference type="GO" id="GO:0005789">
    <property type="term" value="C:endoplasmic reticulum membrane"/>
    <property type="evidence" value="ECO:0007669"/>
    <property type="project" value="UniProtKB-SubCell"/>
</dbReference>
<accession>A0A8S0US05</accession>
<keyword evidence="4" id="KW-0256">Endoplasmic reticulum</keyword>
<dbReference type="OrthoDB" id="266334at2759"/>
<name>A0A8S0US05_OLEEU</name>
<feature type="region of interest" description="Disordered" evidence="11">
    <location>
        <begin position="67"/>
        <end position="102"/>
    </location>
</feature>
<dbReference type="GO" id="GO:0034975">
    <property type="term" value="P:protein folding in endoplasmic reticulum"/>
    <property type="evidence" value="ECO:0007669"/>
    <property type="project" value="TreeGrafter"/>
</dbReference>
<evidence type="ECO:0000256" key="11">
    <source>
        <dbReference type="SAM" id="MobiDB-lite"/>
    </source>
</evidence>
<gene>
    <name evidence="13" type="ORF">OLEA9_A050587</name>
</gene>
<feature type="non-terminal residue" evidence="13">
    <location>
        <position position="377"/>
    </location>
</feature>
<keyword evidence="14" id="KW-1185">Reference proteome</keyword>
<dbReference type="Gene3D" id="2.60.120.260">
    <property type="entry name" value="Galactose-binding domain-like"/>
    <property type="match status" value="1"/>
</dbReference>
<evidence type="ECO:0000256" key="5">
    <source>
        <dbReference type="ARBA" id="ARBA00022989"/>
    </source>
</evidence>
<dbReference type="Pfam" id="PF07738">
    <property type="entry name" value="Sad1_UNC"/>
    <property type="match status" value="1"/>
</dbReference>
<feature type="domain" description="SUN" evidence="12">
    <location>
        <begin position="115"/>
        <end position="275"/>
    </location>
</feature>
<evidence type="ECO:0000256" key="1">
    <source>
        <dbReference type="ARBA" id="ARBA00004389"/>
    </source>
</evidence>
<dbReference type="InterPro" id="IPR045120">
    <property type="entry name" value="Suco/Slp1-like"/>
</dbReference>
<comment type="subunit">
    <text evidence="10">Interacts with EMP65.</text>
</comment>
<evidence type="ECO:0000256" key="4">
    <source>
        <dbReference type="ARBA" id="ARBA00022824"/>
    </source>
</evidence>
<evidence type="ECO:0000256" key="9">
    <source>
        <dbReference type="ARBA" id="ARBA00061226"/>
    </source>
</evidence>
<dbReference type="EMBL" id="CACTIH010008303">
    <property type="protein sequence ID" value="CAA3019378.1"/>
    <property type="molecule type" value="Genomic_DNA"/>
</dbReference>
<keyword evidence="7" id="KW-0325">Glycoprotein</keyword>
<keyword evidence="6" id="KW-0472">Membrane</keyword>
<organism evidence="13 14">
    <name type="scientific">Olea europaea subsp. europaea</name>
    <dbReference type="NCBI Taxonomy" id="158383"/>
    <lineage>
        <taxon>Eukaryota</taxon>
        <taxon>Viridiplantae</taxon>
        <taxon>Streptophyta</taxon>
        <taxon>Embryophyta</taxon>
        <taxon>Tracheophyta</taxon>
        <taxon>Spermatophyta</taxon>
        <taxon>Magnoliopsida</taxon>
        <taxon>eudicotyledons</taxon>
        <taxon>Gunneridae</taxon>
        <taxon>Pentapetalae</taxon>
        <taxon>asterids</taxon>
        <taxon>lamiids</taxon>
        <taxon>Lamiales</taxon>
        <taxon>Oleaceae</taxon>
        <taxon>Oleeae</taxon>
        <taxon>Olea</taxon>
    </lineage>
</organism>
<comment type="subcellular location">
    <subcellularLocation>
        <location evidence="8">Endomembrane system</location>
        <topology evidence="8">Single-pass type I membrane protein</topology>
    </subcellularLocation>
    <subcellularLocation>
        <location evidence="1">Endoplasmic reticulum membrane</location>
        <topology evidence="1">Single-pass membrane protein</topology>
    </subcellularLocation>
</comment>
<feature type="compositionally biased region" description="Polar residues" evidence="11">
    <location>
        <begin position="81"/>
        <end position="99"/>
    </location>
</feature>
<evidence type="ECO:0000256" key="8">
    <source>
        <dbReference type="ARBA" id="ARBA00046288"/>
    </source>
</evidence>
<evidence type="ECO:0000256" key="7">
    <source>
        <dbReference type="ARBA" id="ARBA00023180"/>
    </source>
</evidence>
<dbReference type="InterPro" id="IPR012919">
    <property type="entry name" value="SUN_dom"/>
</dbReference>
<dbReference type="PROSITE" id="PS51469">
    <property type="entry name" value="SUN"/>
    <property type="match status" value="1"/>
</dbReference>
<reference evidence="13 14" key="1">
    <citation type="submission" date="2019-12" db="EMBL/GenBank/DDBJ databases">
        <authorList>
            <person name="Alioto T."/>
            <person name="Alioto T."/>
            <person name="Gomez Garrido J."/>
        </authorList>
    </citation>
    <scope>NUCLEOTIDE SEQUENCE [LARGE SCALE GENOMIC DNA]</scope>
</reference>
<dbReference type="PANTHER" id="PTHR12953">
    <property type="entry name" value="MEMBRANE PROTEIN CH1 RELATED"/>
    <property type="match status" value="1"/>
</dbReference>
<evidence type="ECO:0000256" key="3">
    <source>
        <dbReference type="ARBA" id="ARBA00022729"/>
    </source>
</evidence>
<evidence type="ECO:0000313" key="14">
    <source>
        <dbReference type="Proteomes" id="UP000594638"/>
    </source>
</evidence>
<protein>
    <recommendedName>
        <fullName evidence="12">SUN domain-containing protein</fullName>
    </recommendedName>
</protein>